<gene>
    <name evidence="2" type="ORF">GHO27_06655</name>
</gene>
<reference evidence="2 3" key="1">
    <citation type="submission" date="2019-10" db="EMBL/GenBank/DDBJ databases">
        <title>Evaluation of single-gene subtyping targets for Pseudomonas.</title>
        <authorList>
            <person name="Reichler S.J."/>
            <person name="Orsi R.H."/>
            <person name="Wiedmann M."/>
            <person name="Martin N.H."/>
            <person name="Murphy S.I."/>
        </authorList>
    </citation>
    <scope>NUCLEOTIDE SEQUENCE [LARGE SCALE GENOMIC DNA]</scope>
    <source>
        <strain evidence="2 3">FSL R10-1637</strain>
    </source>
</reference>
<evidence type="ECO:0000313" key="2">
    <source>
        <dbReference type="EMBL" id="MQU05365.1"/>
    </source>
</evidence>
<comment type="caution">
    <text evidence="2">The sequence shown here is derived from an EMBL/GenBank/DDBJ whole genome shotgun (WGS) entry which is preliminary data.</text>
</comment>
<proteinExistence type="predicted"/>
<dbReference type="SUPFAM" id="SSF58100">
    <property type="entry name" value="Bacterial hemolysins"/>
    <property type="match status" value="1"/>
</dbReference>
<dbReference type="AlphaFoldDB" id="A0A6L5HSC2"/>
<accession>A0A6L5HSC2</accession>
<evidence type="ECO:0000256" key="1">
    <source>
        <dbReference type="SAM" id="Phobius"/>
    </source>
</evidence>
<dbReference type="EMBL" id="WIVU01000009">
    <property type="protein sequence ID" value="MQU05365.1"/>
    <property type="molecule type" value="Genomic_DNA"/>
</dbReference>
<dbReference type="RefSeq" id="WP_153373398.1">
    <property type="nucleotide sequence ID" value="NZ_WIVU01000009.1"/>
</dbReference>
<dbReference type="NCBIfam" id="NF033928">
    <property type="entry name" value="alph_xenorhab_A"/>
    <property type="match status" value="1"/>
</dbReference>
<name>A0A6L5HSC2_9PSED</name>
<keyword evidence="1" id="KW-1133">Transmembrane helix</keyword>
<dbReference type="CDD" id="cd22657">
    <property type="entry name" value="ClyA_XaxA-like"/>
    <property type="match status" value="1"/>
</dbReference>
<protein>
    <submittedName>
        <fullName evidence="2">Alpha-xenorhabdolysin family binary toxin subunit A</fullName>
    </submittedName>
</protein>
<dbReference type="Proteomes" id="UP000478064">
    <property type="component" value="Unassembled WGS sequence"/>
</dbReference>
<feature type="transmembrane region" description="Helical" evidence="1">
    <location>
        <begin position="270"/>
        <end position="291"/>
    </location>
</feature>
<keyword evidence="1" id="KW-0812">Transmembrane</keyword>
<evidence type="ECO:0000313" key="3">
    <source>
        <dbReference type="Proteomes" id="UP000478064"/>
    </source>
</evidence>
<dbReference type="Gene3D" id="1.20.1170.10">
    <property type="match status" value="1"/>
</dbReference>
<keyword evidence="1" id="KW-0472">Membrane</keyword>
<sequence>MKTPDTLFDERPTVDGTRQLNEMTALEAAVIVPSQYIQVLSGDQASAVPKKDMGFIIRRSDIHSIRTYVREAKLLPVDIKVVNGWFGFTNVEVPELKPASIVDFHVHVIRHAESWGELEDGTKELGRELNNFSDSFLTTGKAMVDIFNRIETSVFFKHDLNGLTEEQKKQMRGIVLDSSDLEIVQVIKDYLLKLEKNTIDYISKAEKVSQLAGTFERVLSDELIHQVNHKLKRYVDAGLSTKQQDLVEHIKELDSEIDELTKDYKFHVGYGFSGALFGPLGMAVTGGIFGAKAEKIRARKNQLIADRNVAKGKFKDQERLIASLDKIQHSFIDLRSRMLAAEKGAKQLADVWGFIVNYLKDANKLLDNVDTLSKLHLLKLDFELLLNPWARVRDYTVNINDAFNEILEEAR</sequence>
<organism evidence="2 3">
    <name type="scientific">Pseudomonas helleri</name>
    <dbReference type="NCBI Taxonomy" id="1608996"/>
    <lineage>
        <taxon>Bacteria</taxon>
        <taxon>Pseudomonadati</taxon>
        <taxon>Pseudomonadota</taxon>
        <taxon>Gammaproteobacteria</taxon>
        <taxon>Pseudomonadales</taxon>
        <taxon>Pseudomonadaceae</taxon>
        <taxon>Pseudomonas</taxon>
    </lineage>
</organism>